<dbReference type="PANTHER" id="PTHR34501">
    <property type="entry name" value="PROTEIN YDDL-RELATED"/>
    <property type="match status" value="1"/>
</dbReference>
<reference evidence="6 7" key="1">
    <citation type="submission" date="2023-10" db="EMBL/GenBank/DDBJ databases">
        <title>Marine bacteria isolated from horseshoe crab.</title>
        <authorList>
            <person name="Cheng T.H."/>
        </authorList>
    </citation>
    <scope>NUCLEOTIDE SEQUENCE [LARGE SCALE GENOMIC DNA]</scope>
    <source>
        <strain evidence="6 7">HSC6</strain>
    </source>
</reference>
<feature type="domain" description="Porin" evidence="5">
    <location>
        <begin position="9"/>
        <end position="300"/>
    </location>
</feature>
<evidence type="ECO:0000256" key="4">
    <source>
        <dbReference type="SAM" id="SignalP"/>
    </source>
</evidence>
<evidence type="ECO:0000256" key="3">
    <source>
        <dbReference type="ARBA" id="ARBA00023136"/>
    </source>
</evidence>
<dbReference type="InterPro" id="IPR023614">
    <property type="entry name" value="Porin_dom_sf"/>
</dbReference>
<comment type="subcellular location">
    <subcellularLocation>
        <location evidence="1">Cell outer membrane</location>
        <topology evidence="1">Multi-pass membrane protein</topology>
    </subcellularLocation>
</comment>
<proteinExistence type="predicted"/>
<dbReference type="InterPro" id="IPR050298">
    <property type="entry name" value="Gram-neg_bact_OMP"/>
</dbReference>
<comment type="caution">
    <text evidence="6">The sequence shown here is derived from an EMBL/GenBank/DDBJ whole genome shotgun (WGS) entry which is preliminary data.</text>
</comment>
<keyword evidence="7" id="KW-1185">Reference proteome</keyword>
<sequence>MKKTLITLALASMATTATAANVYSQNGSELNIGGRAEFRGDFNGKENGDKVDGTMQNKSRFRLNVGGSTEINDNLTGYGFFEGEQTVNSSSDNEQETNFKQRYMYAGLKGNWGALSFGRQNTAGVQISDMSDIATFTGAQKSFIASGDEQINNTIAYGVQVGGANVQASYILGEDDNSDGYGVSVLYSFPMGVGIALGYSANEVNDGDDQDQIIAGVNYTRGGLNTALTYTNGSYNDEDDFNGTEFAVKYKFQNDFMLIGAYQNQEIGGDTTADFFEVTAGYDFSDNIYGYLAYMNNRLDAGDGYQDILKVDAEDTVRLGLRYTF</sequence>
<keyword evidence="3" id="KW-0472">Membrane</keyword>
<organism evidence="6 7">
    <name type="scientific">Photobacterium rosenbergii</name>
    <dbReference type="NCBI Taxonomy" id="294936"/>
    <lineage>
        <taxon>Bacteria</taxon>
        <taxon>Pseudomonadati</taxon>
        <taxon>Pseudomonadota</taxon>
        <taxon>Gammaproteobacteria</taxon>
        <taxon>Vibrionales</taxon>
        <taxon>Vibrionaceae</taxon>
        <taxon>Photobacterium</taxon>
    </lineage>
</organism>
<dbReference type="PANTHER" id="PTHR34501:SF2">
    <property type="entry name" value="OUTER MEMBRANE PORIN F-RELATED"/>
    <property type="match status" value="1"/>
</dbReference>
<dbReference type="Proteomes" id="UP001186452">
    <property type="component" value="Unassembled WGS sequence"/>
</dbReference>
<name>A0ABU3ZF29_9GAMM</name>
<protein>
    <submittedName>
        <fullName evidence="6">Porin</fullName>
    </submittedName>
</protein>
<dbReference type="RefSeq" id="WP_317521255.1">
    <property type="nucleotide sequence ID" value="NZ_JAWJZI010000002.1"/>
</dbReference>
<dbReference type="SUPFAM" id="SSF56935">
    <property type="entry name" value="Porins"/>
    <property type="match status" value="1"/>
</dbReference>
<feature type="chain" id="PRO_5046200791" evidence="4">
    <location>
        <begin position="20"/>
        <end position="325"/>
    </location>
</feature>
<dbReference type="EMBL" id="JAWJZI010000002">
    <property type="protein sequence ID" value="MDV5168538.1"/>
    <property type="molecule type" value="Genomic_DNA"/>
</dbReference>
<evidence type="ECO:0000256" key="1">
    <source>
        <dbReference type="ARBA" id="ARBA00004571"/>
    </source>
</evidence>
<evidence type="ECO:0000313" key="6">
    <source>
        <dbReference type="EMBL" id="MDV5168538.1"/>
    </source>
</evidence>
<evidence type="ECO:0000259" key="5">
    <source>
        <dbReference type="Pfam" id="PF13609"/>
    </source>
</evidence>
<evidence type="ECO:0000313" key="7">
    <source>
        <dbReference type="Proteomes" id="UP001186452"/>
    </source>
</evidence>
<accession>A0ABU3ZF29</accession>
<feature type="signal peptide" evidence="4">
    <location>
        <begin position="1"/>
        <end position="19"/>
    </location>
</feature>
<dbReference type="Pfam" id="PF13609">
    <property type="entry name" value="Porin_4"/>
    <property type="match status" value="1"/>
</dbReference>
<evidence type="ECO:0000256" key="2">
    <source>
        <dbReference type="ARBA" id="ARBA00022729"/>
    </source>
</evidence>
<gene>
    <name evidence="6" type="ORF">R2X38_05950</name>
</gene>
<keyword evidence="2 4" id="KW-0732">Signal</keyword>
<dbReference type="InterPro" id="IPR033900">
    <property type="entry name" value="Gram_neg_porin_domain"/>
</dbReference>
<dbReference type="CDD" id="cd00342">
    <property type="entry name" value="gram_neg_porins"/>
    <property type="match status" value="1"/>
</dbReference>
<dbReference type="Gene3D" id="2.40.160.10">
    <property type="entry name" value="Porin"/>
    <property type="match status" value="1"/>
</dbReference>